<dbReference type="RefSeq" id="XP_031575565.1">
    <property type="nucleotide sequence ID" value="XM_031724076.1"/>
</dbReference>
<dbReference type="AlphaFoldDB" id="A0A179U9R2"/>
<feature type="signal peptide" evidence="2">
    <location>
        <begin position="1"/>
        <end position="30"/>
    </location>
</feature>
<dbReference type="Proteomes" id="UP000002038">
    <property type="component" value="Unassembled WGS sequence"/>
</dbReference>
<proteinExistence type="predicted"/>
<dbReference type="KEGG" id="bgh:BDBG_16041"/>
<gene>
    <name evidence="3" type="ORF">BDBG_16041</name>
</gene>
<accession>A0A179U9R2</accession>
<reference evidence="4" key="1">
    <citation type="journal article" date="2015" name="PLoS Genet.">
        <title>The dynamic genome and transcriptome of the human fungal pathogen Blastomyces and close relative Emmonsia.</title>
        <authorList>
            <person name="Munoz J.F."/>
            <person name="Gauthier G.M."/>
            <person name="Desjardins C.A."/>
            <person name="Gallo J.E."/>
            <person name="Holder J."/>
            <person name="Sullivan T.D."/>
            <person name="Marty A.J."/>
            <person name="Carmen J.C."/>
            <person name="Chen Z."/>
            <person name="Ding L."/>
            <person name="Gujja S."/>
            <person name="Magrini V."/>
            <person name="Misas E."/>
            <person name="Mitreva M."/>
            <person name="Priest M."/>
            <person name="Saif S."/>
            <person name="Whiston E.A."/>
            <person name="Young S."/>
            <person name="Zeng Q."/>
            <person name="Goldman W.E."/>
            <person name="Mardis E.R."/>
            <person name="Taylor J.W."/>
            <person name="McEwen J.G."/>
            <person name="Clay O.K."/>
            <person name="Klein B.S."/>
            <person name="Cuomo C.A."/>
        </authorList>
    </citation>
    <scope>NUCLEOTIDE SEQUENCE [LARGE SCALE GENOMIC DNA]</scope>
    <source>
        <strain evidence="4">SLH14081</strain>
    </source>
</reference>
<feature type="compositionally biased region" description="Acidic residues" evidence="1">
    <location>
        <begin position="429"/>
        <end position="454"/>
    </location>
</feature>
<organism evidence="3 4">
    <name type="scientific">Blastomyces gilchristii (strain SLH14081)</name>
    <name type="common">Blastomyces dermatitidis</name>
    <dbReference type="NCBI Taxonomy" id="559298"/>
    <lineage>
        <taxon>Eukaryota</taxon>
        <taxon>Fungi</taxon>
        <taxon>Dikarya</taxon>
        <taxon>Ascomycota</taxon>
        <taxon>Pezizomycotina</taxon>
        <taxon>Eurotiomycetes</taxon>
        <taxon>Eurotiomycetidae</taxon>
        <taxon>Onygenales</taxon>
        <taxon>Ajellomycetaceae</taxon>
        <taxon>Blastomyces</taxon>
    </lineage>
</organism>
<evidence type="ECO:0000313" key="4">
    <source>
        <dbReference type="Proteomes" id="UP000002038"/>
    </source>
</evidence>
<name>A0A179U9R2_BLAGS</name>
<dbReference type="InterPro" id="IPR022190">
    <property type="entry name" value="DUF3716"/>
</dbReference>
<dbReference type="VEuPathDB" id="FungiDB:BDBG_16041"/>
<dbReference type="OrthoDB" id="3720380at2759"/>
<feature type="chain" id="PRO_5008107260" evidence="2">
    <location>
        <begin position="31"/>
        <end position="572"/>
    </location>
</feature>
<feature type="region of interest" description="Disordered" evidence="1">
    <location>
        <begin position="422"/>
        <end position="499"/>
    </location>
</feature>
<dbReference type="Pfam" id="PF12511">
    <property type="entry name" value="DUF3716"/>
    <property type="match status" value="1"/>
</dbReference>
<protein>
    <submittedName>
        <fullName evidence="3">Uncharacterized protein</fullName>
    </submittedName>
</protein>
<sequence>MRIPIPVSVLQTIPLSVLLGLTSLLPYTSAQWLYPPNIPEGKSLSDYTSGADPIISDYYEYDIIVGGFRTPKPSFTISRCAKKGRTEPIYPSTVTFNSSDGHLAADGTWQYMDSHSNGPWSNEYPAGKHPWITPVWHLVDNETTGTICWWELYSVSEEKIHCHPTQGRDCESPYTRAVTVLGNDTENYFATVPFTVHAGLREGGRNYTWNSGDHTASRTTLVFSNMPTGNTAVGLRAAFSYTGAGVEGAWAAPMKTNSISLKAAYAIPLPPPPRKFPILCTAPPSNTLIGPHFPDGAVVEEVIQTVNHGSQIRRFTVVPASPIGHTISQLPRLRRIIWRRRKHNHEYNVRRIYRPSQREAVLIQTRGQSVYSCEDMCTRCQSGCGPFTTCVVAKVSGEESPRSGACANCVWRSFPRECSHRQAMNGDTEGTDEEWQYVSGDDDEEDDEGEEEEPFLPRPSRSSRSRGITSRTRSSKRDLKRNSRTTGGETPKPKLLTTPRAKILPCPAVVIPSPSKRNTATPAGQKYFKIPPGLSPNTAEDIHRAIDELNVVRAKLFSRLELLEAVQAVDWE</sequence>
<feature type="compositionally biased region" description="Low complexity" evidence="1">
    <location>
        <begin position="458"/>
        <end position="472"/>
    </location>
</feature>
<evidence type="ECO:0000256" key="2">
    <source>
        <dbReference type="SAM" id="SignalP"/>
    </source>
</evidence>
<keyword evidence="4" id="KW-1185">Reference proteome</keyword>
<evidence type="ECO:0000313" key="3">
    <source>
        <dbReference type="EMBL" id="OAT03292.1"/>
    </source>
</evidence>
<dbReference type="EMBL" id="GG657448">
    <property type="protein sequence ID" value="OAT03292.1"/>
    <property type="molecule type" value="Genomic_DNA"/>
</dbReference>
<dbReference type="GeneID" id="8507840"/>
<keyword evidence="2" id="KW-0732">Signal</keyword>
<evidence type="ECO:0000256" key="1">
    <source>
        <dbReference type="SAM" id="MobiDB-lite"/>
    </source>
</evidence>